<sequence>MKQGIGLRSLPLRARPRPLAEGEGATRAITSAPARKIPAPLLILGAGVLLAFVPQLGLPAFYDSLLYLMLHWVVLATSWNILSGYSGYFSFGHGAFFGTGIYTSANLMARYDWPFLWTLPAAALVAMVLGVALGAIVFRVKGVRGELFALLTLAITFVIGTIVVNTPLDGGNGVSLAAVPVPKIGPTPSATFYLLALAAAVATLLIAWGIQVSKFGAGLFAIHDDEEAAEVLGVPTYRYKLMALAVSCALAGVAGGIHALFLSYVTAGEVFTITVPLTVVLMSVLGGTRHWAGPAIGAVAITGLLYSFTAADHAVAGKALIGAILIAAILFMPDGILERVRRLWRRAPGTVPPSETVPAAAALAPAAPSVASAAAAQGEVLLRVKGLSKSFKGVRALAGVDVEVRRGEILGLLGPNGSGKSTFINVVSGHYTPTAGQVEFEGRSLNGLPAHRIAGSGIARTYQIPRPFGHLSVLQNVAIATLFGGAVRDPSDARRQAMRWLEFTGLEQKHDARPDDLNLHQRKFLELARALASRPRLVLLDEVLCGLTPSEIDDAVALIRRIREQGSTIVFVEHVMRAVMALTDRIVVFNHGVLLAEGPPREVMQRPEVMSAYLGKAAHA</sequence>
<evidence type="ECO:0000259" key="10">
    <source>
        <dbReference type="PROSITE" id="PS50893"/>
    </source>
</evidence>
<feature type="transmembrane region" description="Helical" evidence="9">
    <location>
        <begin position="115"/>
        <end position="140"/>
    </location>
</feature>
<dbReference type="InterPro" id="IPR043428">
    <property type="entry name" value="LivM-like"/>
</dbReference>
<feature type="domain" description="ABC transporter" evidence="10">
    <location>
        <begin position="382"/>
        <end position="616"/>
    </location>
</feature>
<keyword evidence="6" id="KW-0067">ATP-binding</keyword>
<dbReference type="Gene3D" id="3.40.50.300">
    <property type="entry name" value="P-loop containing nucleotide triphosphate hydrolases"/>
    <property type="match status" value="1"/>
</dbReference>
<keyword evidence="8 9" id="KW-0472">Membrane</keyword>
<reference evidence="11 12" key="1">
    <citation type="submission" date="2023-07" db="EMBL/GenBank/DDBJ databases">
        <title>Sorghum-associated microbial communities from plants grown in Nebraska, USA.</title>
        <authorList>
            <person name="Schachtman D."/>
        </authorList>
    </citation>
    <scope>NUCLEOTIDE SEQUENCE [LARGE SCALE GENOMIC DNA]</scope>
    <source>
        <strain evidence="11 12">DS1781</strain>
    </source>
</reference>
<dbReference type="CDD" id="cd03219">
    <property type="entry name" value="ABC_Mj1267_LivG_branched"/>
    <property type="match status" value="1"/>
</dbReference>
<keyword evidence="5" id="KW-0547">Nucleotide-binding</keyword>
<feature type="transmembrane region" description="Helical" evidence="9">
    <location>
        <begin position="241"/>
        <end position="261"/>
    </location>
</feature>
<gene>
    <name evidence="11" type="ORF">J2739_000411</name>
</gene>
<feature type="transmembrane region" description="Helical" evidence="9">
    <location>
        <begin position="64"/>
        <end position="82"/>
    </location>
</feature>
<keyword evidence="3" id="KW-1003">Cell membrane</keyword>
<evidence type="ECO:0000313" key="12">
    <source>
        <dbReference type="Proteomes" id="UP001184230"/>
    </source>
</evidence>
<dbReference type="SUPFAM" id="SSF52540">
    <property type="entry name" value="P-loop containing nucleoside triphosphate hydrolases"/>
    <property type="match status" value="1"/>
</dbReference>
<organism evidence="11 12">
    <name type="scientific">Variovorax soli</name>
    <dbReference type="NCBI Taxonomy" id="376815"/>
    <lineage>
        <taxon>Bacteria</taxon>
        <taxon>Pseudomonadati</taxon>
        <taxon>Pseudomonadota</taxon>
        <taxon>Betaproteobacteria</taxon>
        <taxon>Burkholderiales</taxon>
        <taxon>Comamonadaceae</taxon>
        <taxon>Variovorax</taxon>
    </lineage>
</organism>
<dbReference type="PANTHER" id="PTHR45772:SF8">
    <property type="entry name" value="HIGH-AFFINITY BRANCHED-CHAIN AMINO ACID TRANSPORT ATP-BINDING PROTEIN"/>
    <property type="match status" value="1"/>
</dbReference>
<dbReference type="InterPro" id="IPR003439">
    <property type="entry name" value="ABC_transporter-like_ATP-bd"/>
</dbReference>
<name>A0ABU1N880_9BURK</name>
<feature type="transmembrane region" description="Helical" evidence="9">
    <location>
        <begin position="89"/>
        <end position="109"/>
    </location>
</feature>
<proteinExistence type="predicted"/>
<keyword evidence="12" id="KW-1185">Reference proteome</keyword>
<feature type="transmembrane region" description="Helical" evidence="9">
    <location>
        <begin position="147"/>
        <end position="168"/>
    </location>
</feature>
<keyword evidence="7 9" id="KW-1133">Transmembrane helix</keyword>
<dbReference type="SMART" id="SM00382">
    <property type="entry name" value="AAA"/>
    <property type="match status" value="1"/>
</dbReference>
<evidence type="ECO:0000313" key="11">
    <source>
        <dbReference type="EMBL" id="MDR6534651.1"/>
    </source>
</evidence>
<dbReference type="EMBL" id="JAVDRF010000001">
    <property type="protein sequence ID" value="MDR6534651.1"/>
    <property type="molecule type" value="Genomic_DNA"/>
</dbReference>
<feature type="transmembrane region" description="Helical" evidence="9">
    <location>
        <begin position="315"/>
        <end position="337"/>
    </location>
</feature>
<evidence type="ECO:0000256" key="7">
    <source>
        <dbReference type="ARBA" id="ARBA00022989"/>
    </source>
</evidence>
<dbReference type="Proteomes" id="UP001184230">
    <property type="component" value="Unassembled WGS sequence"/>
</dbReference>
<dbReference type="InterPro" id="IPR003593">
    <property type="entry name" value="AAA+_ATPase"/>
</dbReference>
<dbReference type="PANTHER" id="PTHR45772">
    <property type="entry name" value="CONSERVED COMPONENT OF ABC TRANSPORTER FOR NATURAL AMINO ACIDS-RELATED"/>
    <property type="match status" value="1"/>
</dbReference>
<evidence type="ECO:0000256" key="3">
    <source>
        <dbReference type="ARBA" id="ARBA00022475"/>
    </source>
</evidence>
<dbReference type="Pfam" id="PF12399">
    <property type="entry name" value="BCA_ABC_TP_C"/>
    <property type="match status" value="1"/>
</dbReference>
<comment type="subcellular location">
    <subcellularLocation>
        <location evidence="1">Cell membrane</location>
        <topology evidence="1">Multi-pass membrane protein</topology>
    </subcellularLocation>
</comment>
<dbReference type="InterPro" id="IPR032823">
    <property type="entry name" value="BCA_ABC_TP_C"/>
</dbReference>
<evidence type="ECO:0000256" key="9">
    <source>
        <dbReference type="SAM" id="Phobius"/>
    </source>
</evidence>
<evidence type="ECO:0000256" key="4">
    <source>
        <dbReference type="ARBA" id="ARBA00022692"/>
    </source>
</evidence>
<protein>
    <submittedName>
        <fullName evidence="11">Branched-chain amino acid transport system permease protein</fullName>
    </submittedName>
</protein>
<feature type="transmembrane region" description="Helical" evidence="9">
    <location>
        <begin position="190"/>
        <end position="210"/>
    </location>
</feature>
<comment type="caution">
    <text evidence="11">The sequence shown here is derived from an EMBL/GenBank/DDBJ whole genome shotgun (WGS) entry which is preliminary data.</text>
</comment>
<dbReference type="CDD" id="cd06581">
    <property type="entry name" value="TM_PBP1_LivM_like"/>
    <property type="match status" value="1"/>
</dbReference>
<dbReference type="InterPro" id="IPR027417">
    <property type="entry name" value="P-loop_NTPase"/>
</dbReference>
<evidence type="ECO:0000256" key="2">
    <source>
        <dbReference type="ARBA" id="ARBA00022448"/>
    </source>
</evidence>
<evidence type="ECO:0000256" key="6">
    <source>
        <dbReference type="ARBA" id="ARBA00022840"/>
    </source>
</evidence>
<dbReference type="PROSITE" id="PS50893">
    <property type="entry name" value="ABC_TRANSPORTER_2"/>
    <property type="match status" value="1"/>
</dbReference>
<feature type="transmembrane region" description="Helical" evidence="9">
    <location>
        <begin position="37"/>
        <end position="58"/>
    </location>
</feature>
<evidence type="ECO:0000256" key="1">
    <source>
        <dbReference type="ARBA" id="ARBA00004651"/>
    </source>
</evidence>
<dbReference type="RefSeq" id="WP_309898035.1">
    <property type="nucleotide sequence ID" value="NZ_JAVDRF010000001.1"/>
</dbReference>
<dbReference type="InterPro" id="IPR051120">
    <property type="entry name" value="ABC_AA/LPS_Transport"/>
</dbReference>
<feature type="transmembrane region" description="Helical" evidence="9">
    <location>
        <begin position="291"/>
        <end position="309"/>
    </location>
</feature>
<evidence type="ECO:0000256" key="5">
    <source>
        <dbReference type="ARBA" id="ARBA00022741"/>
    </source>
</evidence>
<accession>A0ABU1N880</accession>
<evidence type="ECO:0000256" key="8">
    <source>
        <dbReference type="ARBA" id="ARBA00023136"/>
    </source>
</evidence>
<keyword evidence="4 9" id="KW-0812">Transmembrane</keyword>
<keyword evidence="2" id="KW-0813">Transport</keyword>
<dbReference type="Pfam" id="PF02653">
    <property type="entry name" value="BPD_transp_2"/>
    <property type="match status" value="1"/>
</dbReference>
<dbReference type="Pfam" id="PF00005">
    <property type="entry name" value="ABC_tran"/>
    <property type="match status" value="1"/>
</dbReference>
<dbReference type="InterPro" id="IPR001851">
    <property type="entry name" value="ABC_transp_permease"/>
</dbReference>